<gene>
    <name evidence="2" type="ORF">AALP_AAs45412U000100</name>
</gene>
<evidence type="ECO:0000313" key="2">
    <source>
        <dbReference type="EMBL" id="KFK22799.1"/>
    </source>
</evidence>
<evidence type="ECO:0000256" key="1">
    <source>
        <dbReference type="SAM" id="MobiDB-lite"/>
    </source>
</evidence>
<organism evidence="2 3">
    <name type="scientific">Arabis alpina</name>
    <name type="common">Alpine rock-cress</name>
    <dbReference type="NCBI Taxonomy" id="50452"/>
    <lineage>
        <taxon>Eukaryota</taxon>
        <taxon>Viridiplantae</taxon>
        <taxon>Streptophyta</taxon>
        <taxon>Embryophyta</taxon>
        <taxon>Tracheophyta</taxon>
        <taxon>Spermatophyta</taxon>
        <taxon>Magnoliopsida</taxon>
        <taxon>eudicotyledons</taxon>
        <taxon>Gunneridae</taxon>
        <taxon>Pentapetalae</taxon>
        <taxon>rosids</taxon>
        <taxon>malvids</taxon>
        <taxon>Brassicales</taxon>
        <taxon>Brassicaceae</taxon>
        <taxon>Arabideae</taxon>
        <taxon>Arabis</taxon>
    </lineage>
</organism>
<name>A0A087FYU7_ARAAL</name>
<dbReference type="AlphaFoldDB" id="A0A087FYU7"/>
<dbReference type="EMBL" id="KL985400">
    <property type="protein sequence ID" value="KFK22799.1"/>
    <property type="molecule type" value="Genomic_DNA"/>
</dbReference>
<accession>A0A087FYU7</accession>
<feature type="compositionally biased region" description="Basic and acidic residues" evidence="1">
    <location>
        <begin position="47"/>
        <end position="59"/>
    </location>
</feature>
<proteinExistence type="predicted"/>
<reference evidence="3" key="1">
    <citation type="journal article" date="2015" name="Nat. Plants">
        <title>Genome expansion of Arabis alpina linked with retrotransposition and reduced symmetric DNA methylation.</title>
        <authorList>
            <person name="Willing E.M."/>
            <person name="Rawat V."/>
            <person name="Mandakova T."/>
            <person name="Maumus F."/>
            <person name="James G.V."/>
            <person name="Nordstroem K.J."/>
            <person name="Becker C."/>
            <person name="Warthmann N."/>
            <person name="Chica C."/>
            <person name="Szarzynska B."/>
            <person name="Zytnicki M."/>
            <person name="Albani M.C."/>
            <person name="Kiefer C."/>
            <person name="Bergonzi S."/>
            <person name="Castaings L."/>
            <person name="Mateos J.L."/>
            <person name="Berns M.C."/>
            <person name="Bujdoso N."/>
            <person name="Piofczyk T."/>
            <person name="de Lorenzo L."/>
            <person name="Barrero-Sicilia C."/>
            <person name="Mateos I."/>
            <person name="Piednoel M."/>
            <person name="Hagmann J."/>
            <person name="Chen-Min-Tao R."/>
            <person name="Iglesias-Fernandez R."/>
            <person name="Schuster S.C."/>
            <person name="Alonso-Blanco C."/>
            <person name="Roudier F."/>
            <person name="Carbonero P."/>
            <person name="Paz-Ares J."/>
            <person name="Davis S.J."/>
            <person name="Pecinka A."/>
            <person name="Quesneville H."/>
            <person name="Colot V."/>
            <person name="Lysak M.A."/>
            <person name="Weigel D."/>
            <person name="Coupland G."/>
            <person name="Schneeberger K."/>
        </authorList>
    </citation>
    <scope>NUCLEOTIDE SEQUENCE [LARGE SCALE GENOMIC DNA]</scope>
    <source>
        <strain evidence="3">cv. Pajares</strain>
    </source>
</reference>
<keyword evidence="3" id="KW-1185">Reference proteome</keyword>
<sequence>ALANLASASAPPKDPTLKRAIPVEIIEFPSIKQDMALAISTRSQTAKRTEATTETRVNDVEMTEAETNTEPAPSPTPAPDADAIGPKVIGPDVPDAIEPEVIRADVTEAEDPEDLRRLEESTTQNFPLEPINKDMTVPMETDEEPEYGCDKPWMDQIRAYIVGGKLPNSKWAARK</sequence>
<feature type="non-terminal residue" evidence="2">
    <location>
        <position position="1"/>
    </location>
</feature>
<dbReference type="Proteomes" id="UP000029120">
    <property type="component" value="Unassembled WGS sequence"/>
</dbReference>
<feature type="non-terminal residue" evidence="2">
    <location>
        <position position="175"/>
    </location>
</feature>
<dbReference type="Gramene" id="KFK22799">
    <property type="protein sequence ID" value="KFK22799"/>
    <property type="gene ID" value="AALP_AAs45412U000100"/>
</dbReference>
<protein>
    <submittedName>
        <fullName evidence="2">Uncharacterized protein</fullName>
    </submittedName>
</protein>
<evidence type="ECO:0000313" key="3">
    <source>
        <dbReference type="Proteomes" id="UP000029120"/>
    </source>
</evidence>
<feature type="region of interest" description="Disordered" evidence="1">
    <location>
        <begin position="41"/>
        <end position="150"/>
    </location>
</feature>